<proteinExistence type="inferred from homology"/>
<evidence type="ECO:0000256" key="1">
    <source>
        <dbReference type="ARBA" id="ARBA00006096"/>
    </source>
</evidence>
<gene>
    <name evidence="3" type="ORF">GGC33_01430</name>
</gene>
<dbReference type="RefSeq" id="WP_155082488.1">
    <property type="nucleotide sequence ID" value="NZ_WMIA01000001.1"/>
</dbReference>
<organism evidence="3 4">
    <name type="scientific">Cyanobacterium aponinum 0216</name>
    <dbReference type="NCBI Taxonomy" id="2676140"/>
    <lineage>
        <taxon>Bacteria</taxon>
        <taxon>Bacillati</taxon>
        <taxon>Cyanobacteriota</taxon>
        <taxon>Cyanophyceae</taxon>
        <taxon>Oscillatoriophycideae</taxon>
        <taxon>Chroococcales</taxon>
        <taxon>Geminocystaceae</taxon>
        <taxon>Cyanobacterium</taxon>
    </lineage>
</organism>
<comment type="caution">
    <text evidence="3">The sequence shown here is derived from an EMBL/GenBank/DDBJ whole genome shotgun (WGS) entry which is preliminary data.</text>
</comment>
<evidence type="ECO:0000313" key="3">
    <source>
        <dbReference type="EMBL" id="MTF37595.1"/>
    </source>
</evidence>
<comment type="similarity">
    <text evidence="1">Belongs to the peptidase S13 family.</text>
</comment>
<evidence type="ECO:0000313" key="4">
    <source>
        <dbReference type="Proteomes" id="UP000437131"/>
    </source>
</evidence>
<dbReference type="SUPFAM" id="SSF56601">
    <property type="entry name" value="beta-lactamase/transpeptidase-like"/>
    <property type="match status" value="1"/>
</dbReference>
<dbReference type="PANTHER" id="PTHR30023:SF0">
    <property type="entry name" value="PENICILLIN-SENSITIVE CARBOXYPEPTIDASE A"/>
    <property type="match status" value="1"/>
</dbReference>
<keyword evidence="2" id="KW-0378">Hydrolase</keyword>
<evidence type="ECO:0000256" key="2">
    <source>
        <dbReference type="ARBA" id="ARBA00022801"/>
    </source>
</evidence>
<reference evidence="3 4" key="1">
    <citation type="submission" date="2019-11" db="EMBL/GenBank/DDBJ databases">
        <title>Isolation of a new High Light Tolerant Cyanobacteria.</title>
        <authorList>
            <person name="Dobson Z."/>
            <person name="Vaughn N."/>
            <person name="Vaughn M."/>
            <person name="Fromme P."/>
            <person name="Mazor Y."/>
        </authorList>
    </citation>
    <scope>NUCLEOTIDE SEQUENCE [LARGE SCALE GENOMIC DNA]</scope>
    <source>
        <strain evidence="3 4">0216</strain>
    </source>
</reference>
<dbReference type="Gene3D" id="3.40.710.10">
    <property type="entry name" value="DD-peptidase/beta-lactamase superfamily"/>
    <property type="match status" value="1"/>
</dbReference>
<dbReference type="Proteomes" id="UP000437131">
    <property type="component" value="Unassembled WGS sequence"/>
</dbReference>
<dbReference type="AlphaFoldDB" id="A0A844GTK1"/>
<dbReference type="GO" id="GO:0004185">
    <property type="term" value="F:serine-type carboxypeptidase activity"/>
    <property type="evidence" value="ECO:0007669"/>
    <property type="project" value="InterPro"/>
</dbReference>
<dbReference type="GO" id="GO:0006508">
    <property type="term" value="P:proteolysis"/>
    <property type="evidence" value="ECO:0007669"/>
    <property type="project" value="InterPro"/>
</dbReference>
<accession>A0A844GTK1</accession>
<dbReference type="EMBL" id="WMIA01000001">
    <property type="protein sequence ID" value="MTF37595.1"/>
    <property type="molecule type" value="Genomic_DNA"/>
</dbReference>
<dbReference type="GO" id="GO:0000270">
    <property type="term" value="P:peptidoglycan metabolic process"/>
    <property type="evidence" value="ECO:0007669"/>
    <property type="project" value="TreeGrafter"/>
</dbReference>
<dbReference type="PRINTS" id="PR00922">
    <property type="entry name" value="DADACBPTASE3"/>
</dbReference>
<keyword evidence="3" id="KW-0121">Carboxypeptidase</keyword>
<dbReference type="Pfam" id="PF02113">
    <property type="entry name" value="Peptidase_S13"/>
    <property type="match status" value="2"/>
</dbReference>
<protein>
    <submittedName>
        <fullName evidence="3">D-alanyl-D-alanine carboxypeptidase</fullName>
    </submittedName>
</protein>
<dbReference type="InterPro" id="IPR012338">
    <property type="entry name" value="Beta-lactam/transpept-like"/>
</dbReference>
<dbReference type="InterPro" id="IPR000667">
    <property type="entry name" value="Peptidase_S13"/>
</dbReference>
<dbReference type="PANTHER" id="PTHR30023">
    <property type="entry name" value="D-ALANYL-D-ALANINE CARBOXYPEPTIDASE"/>
    <property type="match status" value="1"/>
</dbReference>
<name>A0A844GTK1_9CHRO</name>
<keyword evidence="3" id="KW-0645">Protease</keyword>
<sequence>MFIADLFAFLFFKSPQSDSFPVIRWHEAKIFQIQTQSDPQVQIIVDQYLNNLANQGLIKDQQGVWIQSNWSIEADNRGKIPAPAASLTKVATTIASLETWDLDHRFVTNIFTTGKINNGTLEGDLIVEAGGDPLFVWEEAIALANRLQDLGINNITGDLILVGNWQMNYQENPLKSGEMLKQAFNSDNWSYVIEKQYQEIQNFQKRPKISIQGGVKVFSQKPDHSQLILTHQSLTLREILRLMNVYSNNKIAESLAQQIGGGEKIAQIVSQVANVPQEEILLQNGSGLGVDNRISPRAVARMFMALDTLLEKTNYNLGDLFPVSGVDNKGTIEARNIPFGIPCKTGSLAVVSALAGVIQTSEREKVYFAIVNYGNGLDNLRNQQDVLLQNLHNHWTIEPLKPNSDIEVKFGYLR</sequence>
<dbReference type="Gene3D" id="3.50.80.20">
    <property type="entry name" value="D-Ala-D-Ala carboxypeptidase C, peptidase S13"/>
    <property type="match status" value="1"/>
</dbReference>